<proteinExistence type="predicted"/>
<organism evidence="1 2">
    <name type="scientific">Cronobacter condimenti 1330</name>
    <dbReference type="NCBI Taxonomy" id="1073999"/>
    <lineage>
        <taxon>Bacteria</taxon>
        <taxon>Pseudomonadati</taxon>
        <taxon>Pseudomonadota</taxon>
        <taxon>Gammaproteobacteria</taxon>
        <taxon>Enterobacterales</taxon>
        <taxon>Enterobacteriaceae</taxon>
        <taxon>Cronobacter</taxon>
    </lineage>
</organism>
<gene>
    <name evidence="1" type="ORF">AFK62_14035</name>
</gene>
<dbReference type="Pfam" id="PF11692">
    <property type="entry name" value="DUF3289"/>
    <property type="match status" value="2"/>
</dbReference>
<evidence type="ECO:0000313" key="2">
    <source>
        <dbReference type="Proteomes" id="UP000067320"/>
    </source>
</evidence>
<dbReference type="Proteomes" id="UP000067320">
    <property type="component" value="Chromosome"/>
</dbReference>
<dbReference type="Gene3D" id="2.70.70.10">
    <property type="entry name" value="Glucose Permease (Domain IIA)"/>
    <property type="match status" value="1"/>
</dbReference>
<dbReference type="RefSeq" id="WP_053531973.1">
    <property type="nucleotide sequence ID" value="NZ_CP012264.1"/>
</dbReference>
<reference evidence="1 2" key="2">
    <citation type="journal article" date="2016" name="Genome Announc.">
        <title>Fully Closed Genome Sequences of Five Type Strains of the Genus Cronobacter and One Cronobacter sakazakii Strain.</title>
        <authorList>
            <person name="Moine D."/>
            <person name="Kassam M."/>
            <person name="Baert L."/>
            <person name="Tang Y."/>
            <person name="Barretto C."/>
            <person name="Ngom Bru C."/>
            <person name="Klijn A."/>
            <person name="Descombes P."/>
        </authorList>
    </citation>
    <scope>NUCLEOTIDE SEQUENCE [LARGE SCALE GENOMIC DNA]</scope>
    <source>
        <strain evidence="1 2">LMG 26250</strain>
    </source>
</reference>
<name>A0ABN4IBA7_9ENTR</name>
<keyword evidence="2" id="KW-1185">Reference proteome</keyword>
<dbReference type="InterPro" id="IPR017483">
    <property type="entry name" value="CHP03034"/>
</dbReference>
<protein>
    <recommendedName>
        <fullName evidence="3">DUF3289 family protein</fullName>
    </recommendedName>
</protein>
<dbReference type="EMBL" id="CP012264">
    <property type="protein sequence ID" value="ALB63550.1"/>
    <property type="molecule type" value="Genomic_DNA"/>
</dbReference>
<dbReference type="InterPro" id="IPR011055">
    <property type="entry name" value="Dup_hybrid_motif"/>
</dbReference>
<sequence length="666" mass="75693">MHISPPVLLPRPMNGSFSDWVIQCMPVEAARNYPVNTVGAWHGGVHILHTDHSSSQANPLRAIAGGTIVYARSPSGKKDKKPLAYNGATDDGCVLIRHQILIGDEPVEFVFYSLTMHMKQVRSDILSGIGKSIKREQIIGTSGVVDGKNAFHFQICCEEKMLNVLCGRIHGEVNIASPGRLKPVYGDEYYCFPAGTPVYDDIPKGFVRTPMTLTAEDLYIINSGVDTKTFRKKIDGHYDYLGSIAIAVNYISEATGSDPLIKSREYSHWVKVATPVGSGWVDVCADNIMTYSDAELPDWAGWSLIDDDTSSNSQCNSKIIKKLQDEKPHEDAKAPLLTQAICKFPFEWDFSTFDARFSWVKARTDQFPEPLTDDDYSELKEHIKSLCFFDKLPAKVQKELSGQIWHFEPRIFITQIQKAERRLIFKTIKKINDFTADDMRYGDMTKEQILAQGKMNKIDILGRELKINFFNFDNTIDDHFGNLASMARWTAWKGEYPPLIQIMLERFKNNEGGVLKHKLLNKAFSEHATTVECVNKIKGFIQLLLTDNGYKSFSINDLNVLNEKIRNNVKLPKFDNYDWFNGLGITIHDTYSTQIYLDYIDVSDSNFKAEISFQIQDHFGLDVADVNGKGFENLPWFCSWFILQRYTEYGYMPFINEASFTMVIEG</sequence>
<reference evidence="2" key="1">
    <citation type="submission" date="2015-09" db="EMBL/GenBank/DDBJ databases">
        <title>Cronobacter genome sequencing and assembly.</title>
        <authorList>
            <person name="Descombes P."/>
            <person name="Baert L."/>
            <person name="Ngom-Bru C."/>
            <person name="Barretto C."/>
        </authorList>
    </citation>
    <scope>NUCLEOTIDE SEQUENCE [LARGE SCALE GENOMIC DNA]</scope>
    <source>
        <strain evidence="2">LMG 26250</strain>
    </source>
</reference>
<evidence type="ECO:0000313" key="1">
    <source>
        <dbReference type="EMBL" id="ALB63550.1"/>
    </source>
</evidence>
<accession>A0ABN4IBA7</accession>
<evidence type="ECO:0008006" key="3">
    <source>
        <dbReference type="Google" id="ProtNLM"/>
    </source>
</evidence>